<name>A0A853BRZ5_9ACTN</name>
<evidence type="ECO:0000313" key="3">
    <source>
        <dbReference type="Proteomes" id="UP000575985"/>
    </source>
</evidence>
<feature type="compositionally biased region" description="Gly residues" evidence="1">
    <location>
        <begin position="91"/>
        <end position="100"/>
    </location>
</feature>
<dbReference type="EMBL" id="JACCFO010000001">
    <property type="protein sequence ID" value="NYI97271.1"/>
    <property type="molecule type" value="Genomic_DNA"/>
</dbReference>
<comment type="caution">
    <text evidence="2">The sequence shown here is derived from an EMBL/GenBank/DDBJ whole genome shotgun (WGS) entry which is preliminary data.</text>
</comment>
<keyword evidence="3" id="KW-1185">Reference proteome</keyword>
<feature type="region of interest" description="Disordered" evidence="1">
    <location>
        <begin position="1"/>
        <end position="142"/>
    </location>
</feature>
<evidence type="ECO:0000313" key="2">
    <source>
        <dbReference type="EMBL" id="NYI97271.1"/>
    </source>
</evidence>
<gene>
    <name evidence="2" type="ORF">HNR12_003548</name>
</gene>
<dbReference type="AlphaFoldDB" id="A0A853BRZ5"/>
<protein>
    <submittedName>
        <fullName evidence="2">Uncharacterized protein</fullName>
    </submittedName>
</protein>
<evidence type="ECO:0000256" key="1">
    <source>
        <dbReference type="SAM" id="MobiDB-lite"/>
    </source>
</evidence>
<feature type="compositionally biased region" description="Basic and acidic residues" evidence="1">
    <location>
        <begin position="68"/>
        <end position="87"/>
    </location>
</feature>
<feature type="compositionally biased region" description="Pro residues" evidence="1">
    <location>
        <begin position="118"/>
        <end position="128"/>
    </location>
</feature>
<sequence length="356" mass="37997">MDDIDGGRMAELDGEAPWTIDALEDSGADGGRGGPDEEARVPVTPDGLETSRNDPEGTEGTGGSGTDPRLDGDSRPVEVTEDPRAEDNPPTGGGGGDRPPGGGPPGGGPPGGGGGDGPPSPNPEPGSPTPESRDGGMGDSQEASVRDILREHRLQPNKIDKVVELLRNHPSRLGSQIADIIIEGRITQVRGFGHIVSDFGSERKFLGISAELRFVDNLIRQGYPPQRLEFGDDGHWGRSHEIPVDEYDVDAQITSPDGDVWSYQIKRTGGEPGVFPSDNALVKNAKGALNQLRELQEIPNLRTFAIMEVNAPQRTLSPEVMRRLESAVSRSGSPLRIYFTDGMLTIPPNTQIYPPK</sequence>
<dbReference type="Proteomes" id="UP000575985">
    <property type="component" value="Unassembled WGS sequence"/>
</dbReference>
<organism evidence="2 3">
    <name type="scientific">Streptomonospora nanhaiensis</name>
    <dbReference type="NCBI Taxonomy" id="1323731"/>
    <lineage>
        <taxon>Bacteria</taxon>
        <taxon>Bacillati</taxon>
        <taxon>Actinomycetota</taxon>
        <taxon>Actinomycetes</taxon>
        <taxon>Streptosporangiales</taxon>
        <taxon>Nocardiopsidaceae</taxon>
        <taxon>Streptomonospora</taxon>
    </lineage>
</organism>
<proteinExistence type="predicted"/>
<accession>A0A853BRZ5</accession>
<feature type="compositionally biased region" description="Basic and acidic residues" evidence="1">
    <location>
        <begin position="1"/>
        <end position="11"/>
    </location>
</feature>
<reference evidence="2 3" key="1">
    <citation type="submission" date="2020-07" db="EMBL/GenBank/DDBJ databases">
        <title>Sequencing the genomes of 1000 actinobacteria strains.</title>
        <authorList>
            <person name="Klenk H.-P."/>
        </authorList>
    </citation>
    <scope>NUCLEOTIDE SEQUENCE [LARGE SCALE GENOMIC DNA]</scope>
    <source>
        <strain evidence="2 3">DSM 45927</strain>
    </source>
</reference>